<protein>
    <submittedName>
        <fullName evidence="2">Uncharacterized protein</fullName>
    </submittedName>
</protein>
<accession>Q5SNC4</accession>
<feature type="compositionally biased region" description="Gly residues" evidence="1">
    <location>
        <begin position="35"/>
        <end position="46"/>
    </location>
</feature>
<evidence type="ECO:0000313" key="2">
    <source>
        <dbReference type="EMBL" id="BAD72282.1"/>
    </source>
</evidence>
<dbReference type="Proteomes" id="UP000000763">
    <property type="component" value="Chromosome 6"/>
</dbReference>
<name>Q5SNC4_ORYSJ</name>
<gene>
    <name evidence="2" type="primary">OSJNBa0014B15.19</name>
</gene>
<evidence type="ECO:0000313" key="3">
    <source>
        <dbReference type="Proteomes" id="UP000000763"/>
    </source>
</evidence>
<reference evidence="3" key="2">
    <citation type="journal article" date="2008" name="Nucleic Acids Res.">
        <title>The rice annotation project database (RAP-DB): 2008 update.</title>
        <authorList>
            <consortium name="The rice annotation project (RAP)"/>
        </authorList>
    </citation>
    <scope>GENOME REANNOTATION</scope>
    <source>
        <strain evidence="3">cv. Nipponbare</strain>
    </source>
</reference>
<reference evidence="3" key="1">
    <citation type="journal article" date="2005" name="Nature">
        <title>The map-based sequence of the rice genome.</title>
        <authorList>
            <consortium name="International rice genome sequencing project (IRGSP)"/>
            <person name="Matsumoto T."/>
            <person name="Wu J."/>
            <person name="Kanamori H."/>
            <person name="Katayose Y."/>
            <person name="Fujisawa M."/>
            <person name="Namiki N."/>
            <person name="Mizuno H."/>
            <person name="Yamamoto K."/>
            <person name="Antonio B.A."/>
            <person name="Baba T."/>
            <person name="Sakata K."/>
            <person name="Nagamura Y."/>
            <person name="Aoki H."/>
            <person name="Arikawa K."/>
            <person name="Arita K."/>
            <person name="Bito T."/>
            <person name="Chiden Y."/>
            <person name="Fujitsuka N."/>
            <person name="Fukunaka R."/>
            <person name="Hamada M."/>
            <person name="Harada C."/>
            <person name="Hayashi A."/>
            <person name="Hijishita S."/>
            <person name="Honda M."/>
            <person name="Hosokawa S."/>
            <person name="Ichikawa Y."/>
            <person name="Idonuma A."/>
            <person name="Iijima M."/>
            <person name="Ikeda M."/>
            <person name="Ikeno M."/>
            <person name="Ito K."/>
            <person name="Ito S."/>
            <person name="Ito T."/>
            <person name="Ito Y."/>
            <person name="Ito Y."/>
            <person name="Iwabuchi A."/>
            <person name="Kamiya K."/>
            <person name="Karasawa W."/>
            <person name="Kurita K."/>
            <person name="Katagiri S."/>
            <person name="Kikuta A."/>
            <person name="Kobayashi H."/>
            <person name="Kobayashi N."/>
            <person name="Machita K."/>
            <person name="Maehara T."/>
            <person name="Masukawa M."/>
            <person name="Mizubayashi T."/>
            <person name="Mukai Y."/>
            <person name="Nagasaki H."/>
            <person name="Nagata Y."/>
            <person name="Naito S."/>
            <person name="Nakashima M."/>
            <person name="Nakama Y."/>
            <person name="Nakamichi Y."/>
            <person name="Nakamura M."/>
            <person name="Meguro A."/>
            <person name="Negishi M."/>
            <person name="Ohta I."/>
            <person name="Ohta T."/>
            <person name="Okamoto M."/>
            <person name="Ono N."/>
            <person name="Saji S."/>
            <person name="Sakaguchi M."/>
            <person name="Sakai K."/>
            <person name="Shibata M."/>
            <person name="Shimokawa T."/>
            <person name="Song J."/>
            <person name="Takazaki Y."/>
            <person name="Terasawa K."/>
            <person name="Tsugane M."/>
            <person name="Tsuji K."/>
            <person name="Ueda S."/>
            <person name="Waki K."/>
            <person name="Yamagata H."/>
            <person name="Yamamoto M."/>
            <person name="Yamamoto S."/>
            <person name="Yamane H."/>
            <person name="Yoshiki S."/>
            <person name="Yoshihara R."/>
            <person name="Yukawa K."/>
            <person name="Zhong H."/>
            <person name="Yano M."/>
            <person name="Yuan Q."/>
            <person name="Ouyang S."/>
            <person name="Liu J."/>
            <person name="Jones K.M."/>
            <person name="Gansberger K."/>
            <person name="Moffat K."/>
            <person name="Hill J."/>
            <person name="Bera J."/>
            <person name="Fadrosh D."/>
            <person name="Jin S."/>
            <person name="Johri S."/>
            <person name="Kim M."/>
            <person name="Overton L."/>
            <person name="Reardon M."/>
            <person name="Tsitrin T."/>
            <person name="Vuong H."/>
            <person name="Weaver B."/>
            <person name="Ciecko A."/>
            <person name="Tallon L."/>
            <person name="Jackson J."/>
            <person name="Pai G."/>
            <person name="Aken S.V."/>
            <person name="Utterback T."/>
            <person name="Reidmuller S."/>
            <person name="Feldblyum T."/>
            <person name="Hsiao J."/>
            <person name="Zismann V."/>
            <person name="Iobst S."/>
            <person name="de Vazeille A.R."/>
            <person name="Buell C.R."/>
            <person name="Ying K."/>
            <person name="Li Y."/>
            <person name="Lu T."/>
            <person name="Huang Y."/>
            <person name="Zhao Q."/>
            <person name="Feng Q."/>
            <person name="Zhang L."/>
            <person name="Zhu J."/>
            <person name="Weng Q."/>
            <person name="Mu J."/>
            <person name="Lu Y."/>
            <person name="Fan D."/>
            <person name="Liu Y."/>
            <person name="Guan J."/>
            <person name="Zhang Y."/>
            <person name="Yu S."/>
            <person name="Liu X."/>
            <person name="Zhang Y."/>
            <person name="Hong G."/>
            <person name="Han B."/>
            <person name="Choisne N."/>
            <person name="Demange N."/>
            <person name="Orjeda G."/>
            <person name="Samain S."/>
            <person name="Cattolico L."/>
            <person name="Pelletier E."/>
            <person name="Couloux A."/>
            <person name="Segurens B."/>
            <person name="Wincker P."/>
            <person name="D'Hont A."/>
            <person name="Scarpelli C."/>
            <person name="Weissenbach J."/>
            <person name="Salanoubat M."/>
            <person name="Quetier F."/>
            <person name="Yu Y."/>
            <person name="Kim H.R."/>
            <person name="Rambo T."/>
            <person name="Currie J."/>
            <person name="Collura K."/>
            <person name="Luo M."/>
            <person name="Yang T."/>
            <person name="Ammiraju J.S.S."/>
            <person name="Engler F."/>
            <person name="Soderlund C."/>
            <person name="Wing R.A."/>
            <person name="Palmer L.E."/>
            <person name="de la Bastide M."/>
            <person name="Spiegel L."/>
            <person name="Nascimento L."/>
            <person name="Zutavern T."/>
            <person name="O'Shaughnessy A."/>
            <person name="Dike S."/>
            <person name="Dedhia N."/>
            <person name="Preston R."/>
            <person name="Balija V."/>
            <person name="McCombie W.R."/>
            <person name="Chow T."/>
            <person name="Chen H."/>
            <person name="Chung M."/>
            <person name="Chen C."/>
            <person name="Shaw J."/>
            <person name="Wu H."/>
            <person name="Hsiao K."/>
            <person name="Chao Y."/>
            <person name="Chu M."/>
            <person name="Cheng C."/>
            <person name="Hour A."/>
            <person name="Lee P."/>
            <person name="Lin S."/>
            <person name="Lin Y."/>
            <person name="Liou J."/>
            <person name="Liu S."/>
            <person name="Hsing Y."/>
            <person name="Raghuvanshi S."/>
            <person name="Mohanty A."/>
            <person name="Bharti A.K."/>
            <person name="Gaur A."/>
            <person name="Gupta V."/>
            <person name="Kumar D."/>
            <person name="Ravi V."/>
            <person name="Vij S."/>
            <person name="Kapur A."/>
            <person name="Khurana P."/>
            <person name="Khurana P."/>
            <person name="Khurana J.P."/>
            <person name="Tyagi A.K."/>
            <person name="Gaikwad K."/>
            <person name="Singh A."/>
            <person name="Dalal V."/>
            <person name="Srivastava S."/>
            <person name="Dixit A."/>
            <person name="Pal A.K."/>
            <person name="Ghazi I.A."/>
            <person name="Yadav M."/>
            <person name="Pandit A."/>
            <person name="Bhargava A."/>
            <person name="Sureshbabu K."/>
            <person name="Batra K."/>
            <person name="Sharma T.R."/>
            <person name="Mohapatra T."/>
            <person name="Singh N.K."/>
            <person name="Messing J."/>
            <person name="Nelson A.B."/>
            <person name="Fuks G."/>
            <person name="Kavchok S."/>
            <person name="Keizer G."/>
            <person name="Linton E."/>
            <person name="Llaca V."/>
            <person name="Song R."/>
            <person name="Tanyolac B."/>
            <person name="Young S."/>
            <person name="Ho-Il K."/>
            <person name="Hahn J.H."/>
            <person name="Sangsakoo G."/>
            <person name="Vanavichit A."/>
            <person name="de Mattos Luiz.A.T."/>
            <person name="Zimmer P.D."/>
            <person name="Malone G."/>
            <person name="Dellagostin O."/>
            <person name="de Oliveira A.C."/>
            <person name="Bevan M."/>
            <person name="Bancroft I."/>
            <person name="Minx P."/>
            <person name="Cordum H."/>
            <person name="Wilson R."/>
            <person name="Cheng Z."/>
            <person name="Jin W."/>
            <person name="Jiang J."/>
            <person name="Leong S.A."/>
            <person name="Iwama H."/>
            <person name="Gojobori T."/>
            <person name="Itoh T."/>
            <person name="Niimura Y."/>
            <person name="Fujii Y."/>
            <person name="Habara T."/>
            <person name="Sakai H."/>
            <person name="Sato Y."/>
            <person name="Wilson G."/>
            <person name="Kumar K."/>
            <person name="McCouch S."/>
            <person name="Juretic N."/>
            <person name="Hoen D."/>
            <person name="Wright S."/>
            <person name="Bruskiewich R."/>
            <person name="Bureau T."/>
            <person name="Miyao A."/>
            <person name="Hirochika H."/>
            <person name="Nishikawa T."/>
            <person name="Kadowaki K."/>
            <person name="Sugiura M."/>
            <person name="Burr B."/>
            <person name="Sasaki T."/>
        </authorList>
    </citation>
    <scope>NUCLEOTIDE SEQUENCE [LARGE SCALE GENOMIC DNA]</scope>
    <source>
        <strain evidence="3">cv. Nipponbare</strain>
    </source>
</reference>
<feature type="compositionally biased region" description="Basic and acidic residues" evidence="1">
    <location>
        <begin position="1"/>
        <end position="17"/>
    </location>
</feature>
<sequence>MGRNGMKPDEADTADTRHRTKGTRRKFGMKKFDGGVAGTVEDGGGSRAVEDSRPVEDGGGRRAVEDSGGGGGLRAMEDGGGGLVVEGGGSGGAVEGGAGGRGAVEARGGGCAVEAALWGVRAVVDWC</sequence>
<feature type="region of interest" description="Disordered" evidence="1">
    <location>
        <begin position="1"/>
        <end position="105"/>
    </location>
</feature>
<proteinExistence type="predicted"/>
<feature type="compositionally biased region" description="Basic and acidic residues" evidence="1">
    <location>
        <begin position="48"/>
        <end position="65"/>
    </location>
</feature>
<feature type="compositionally biased region" description="Basic residues" evidence="1">
    <location>
        <begin position="18"/>
        <end position="29"/>
    </location>
</feature>
<dbReference type="EMBL" id="AP002854">
    <property type="protein sequence ID" value="BAD72282.1"/>
    <property type="molecule type" value="Genomic_DNA"/>
</dbReference>
<feature type="compositionally biased region" description="Gly residues" evidence="1">
    <location>
        <begin position="67"/>
        <end position="105"/>
    </location>
</feature>
<organism evidence="2 3">
    <name type="scientific">Oryza sativa subsp. japonica</name>
    <name type="common">Rice</name>
    <dbReference type="NCBI Taxonomy" id="39947"/>
    <lineage>
        <taxon>Eukaryota</taxon>
        <taxon>Viridiplantae</taxon>
        <taxon>Streptophyta</taxon>
        <taxon>Embryophyta</taxon>
        <taxon>Tracheophyta</taxon>
        <taxon>Spermatophyta</taxon>
        <taxon>Magnoliopsida</taxon>
        <taxon>Liliopsida</taxon>
        <taxon>Poales</taxon>
        <taxon>Poaceae</taxon>
        <taxon>BOP clade</taxon>
        <taxon>Oryzoideae</taxon>
        <taxon>Oryzeae</taxon>
        <taxon>Oryzinae</taxon>
        <taxon>Oryza</taxon>
        <taxon>Oryza sativa</taxon>
    </lineage>
</organism>
<evidence type="ECO:0000256" key="1">
    <source>
        <dbReference type="SAM" id="MobiDB-lite"/>
    </source>
</evidence>
<dbReference type="AlphaFoldDB" id="Q5SNC4"/>